<feature type="compositionally biased region" description="Polar residues" evidence="1">
    <location>
        <begin position="1411"/>
        <end position="1429"/>
    </location>
</feature>
<evidence type="ECO:0000313" key="2">
    <source>
        <dbReference type="EMBL" id="KAJ7198328.1"/>
    </source>
</evidence>
<evidence type="ECO:0000256" key="1">
    <source>
        <dbReference type="SAM" id="MobiDB-lite"/>
    </source>
</evidence>
<sequence length="1445" mass="156170">MPPLLRRGRCCVCAGCGSFLSSNSNNSTQLGPNYARLILIPLDPHERCAACGHPYFNHRALVSAPSTTDPARKGGCTHTLCGGFIPQSPAGTWSPRLLCICTEAWATHDLLDEPDISPQQPAFTYAAPAQTQIAPSLPPPLNLLSRPSLPPPISSVFTGPASSAAAASTNANRQEAIVRHFGSRPRKYRPPQPYPGNTSLASPPFEVLIALWPNVLRGSSYQPPGAFPIDCVYTSDEFSDMLKTLKDHGLVFVASLSGTGDATIIPEITTQLATHLAQHGLILPPAPRNPRSVEENAVTAWTRLPWIVLSAVRRRDVWTWSQHPNVNANNFNHKMIRDLNNKYSNPLEDYAGKLLLMLGPRFGNVQGRLPESWSSDALGNAIQLDSLHACFGQRLLHGLEHSGVHYDEIDCHPGLCPDPPATRNLRRPREQTPKATVASSSRVTLSIVMSLIEVLLSEDEEVPTITPSATSSSDSVIFADGPAIVGWQRQVAASVSSVSDSEQVLIDGANVTVMAQYIVDILTFLRQQSLGNTSARFPTPHGIHNPRTTMTLLSFVQREYRRSYHIGNTVSGRSVGRGLERSVWRKTMELVVQQSPFWQPSPAEPEYHTFLFSPITSGSAERSLALYVHGQILSLYLYYYGQGLAVGLWPILALVLGRDSMLLAINNSQSEDAVDEPGISAQSQPSDGVGVSSPTGLVGGWLQMEADTGSVVAIPSCPNTVIDPGEIGPRFPSPAPDDPAADLVRQIRNSLSASGILPVLGTNAGEEGPTNAAIVPSSDEHDMPPLINMATDEVEIIHRETGPTHIYGDSSGPPPAETVCWIAICVSADQDSLYCVPGPVMIPDSRSQRSGAVIEFLVAQGGAPGRALRTLLQVEDYRVGISRVPEDITGDFRAVTNGFIEVGGLNDLYSSPMDSPRIHHARESELRSAVLDSLGYDDLVPLFVLYVYKQLTQILNQDETTGALVPDVAPLLATIASSAGAANACNSYLETYFSSRRQQLNAVLNAPGYQSAYKHCVTERQIMSVCNSLGIIFTARQILGADVHHQGIALTIRPDDIAAWMGVSSGQLATCRTEVGITRIAHRILRQVAAAMRQGLSVEPPMEPRHDSFLATLNAMMSDRILAPLDPGSGYIGARELPIGEANAVRMKIATLKNQVTEVRALWAAQFDSHQPPQAHPSWRSYGRGNQDRHWRQAYLYPQLAEIVVGLVKFIGHVGRNDAATSKYLNSFIKPETVRIGDSSAQNGDKPAFSDSSIKVEAQSSPAGDRQAWQRAAERIVASFKHAAIQDITTRQANRFEKEAQEGKSQFPFSPGRASLTPDSPNSCQPPHEYLCAAAVACKPLAGGDSELKIEGALSLVAVQLVRIGRRSGTTLVTGSGTCLAGVSELGCPVMSEGHAVAYLGHNNCFRTQKNLPTTSHKSHGSGQETNWAEMSKMRKEAHEKRGAK</sequence>
<dbReference type="Proteomes" id="UP001219525">
    <property type="component" value="Unassembled WGS sequence"/>
</dbReference>
<feature type="region of interest" description="Disordered" evidence="1">
    <location>
        <begin position="1297"/>
        <end position="1322"/>
    </location>
</feature>
<reference evidence="2" key="1">
    <citation type="submission" date="2023-03" db="EMBL/GenBank/DDBJ databases">
        <title>Massive genome expansion in bonnet fungi (Mycena s.s.) driven by repeated elements and novel gene families across ecological guilds.</title>
        <authorList>
            <consortium name="Lawrence Berkeley National Laboratory"/>
            <person name="Harder C.B."/>
            <person name="Miyauchi S."/>
            <person name="Viragh M."/>
            <person name="Kuo A."/>
            <person name="Thoen E."/>
            <person name="Andreopoulos B."/>
            <person name="Lu D."/>
            <person name="Skrede I."/>
            <person name="Drula E."/>
            <person name="Henrissat B."/>
            <person name="Morin E."/>
            <person name="Kohler A."/>
            <person name="Barry K."/>
            <person name="LaButti K."/>
            <person name="Morin E."/>
            <person name="Salamov A."/>
            <person name="Lipzen A."/>
            <person name="Mereny Z."/>
            <person name="Hegedus B."/>
            <person name="Baldrian P."/>
            <person name="Stursova M."/>
            <person name="Weitz H."/>
            <person name="Taylor A."/>
            <person name="Grigoriev I.V."/>
            <person name="Nagy L.G."/>
            <person name="Martin F."/>
            <person name="Kauserud H."/>
        </authorList>
    </citation>
    <scope>NUCLEOTIDE SEQUENCE</scope>
    <source>
        <strain evidence="2">9144</strain>
    </source>
</reference>
<feature type="compositionally biased region" description="Polar residues" evidence="1">
    <location>
        <begin position="1250"/>
        <end position="1262"/>
    </location>
</feature>
<feature type="compositionally biased region" description="Basic and acidic residues" evidence="1">
    <location>
        <begin position="1432"/>
        <end position="1445"/>
    </location>
</feature>
<feature type="region of interest" description="Disordered" evidence="1">
    <location>
        <begin position="1237"/>
        <end position="1265"/>
    </location>
</feature>
<protein>
    <submittedName>
        <fullName evidence="2">Uncharacterized protein</fullName>
    </submittedName>
</protein>
<name>A0AAD6V681_9AGAR</name>
<accession>A0AAD6V681</accession>
<dbReference type="EMBL" id="JARJCW010000073">
    <property type="protein sequence ID" value="KAJ7198328.1"/>
    <property type="molecule type" value="Genomic_DNA"/>
</dbReference>
<evidence type="ECO:0000313" key="3">
    <source>
        <dbReference type="Proteomes" id="UP001219525"/>
    </source>
</evidence>
<organism evidence="2 3">
    <name type="scientific">Mycena pura</name>
    <dbReference type="NCBI Taxonomy" id="153505"/>
    <lineage>
        <taxon>Eukaryota</taxon>
        <taxon>Fungi</taxon>
        <taxon>Dikarya</taxon>
        <taxon>Basidiomycota</taxon>
        <taxon>Agaricomycotina</taxon>
        <taxon>Agaricomycetes</taxon>
        <taxon>Agaricomycetidae</taxon>
        <taxon>Agaricales</taxon>
        <taxon>Marasmiineae</taxon>
        <taxon>Mycenaceae</taxon>
        <taxon>Mycena</taxon>
    </lineage>
</organism>
<proteinExistence type="predicted"/>
<feature type="region of interest" description="Disordered" evidence="1">
    <location>
        <begin position="1411"/>
        <end position="1445"/>
    </location>
</feature>
<comment type="caution">
    <text evidence="2">The sequence shown here is derived from an EMBL/GenBank/DDBJ whole genome shotgun (WGS) entry which is preliminary data.</text>
</comment>
<keyword evidence="3" id="KW-1185">Reference proteome</keyword>
<gene>
    <name evidence="2" type="ORF">GGX14DRAFT_402031</name>
</gene>